<keyword evidence="1" id="KW-1133">Transmembrane helix</keyword>
<gene>
    <name evidence="2" type="ORF">LSAT_V11C200055790</name>
</gene>
<keyword evidence="1" id="KW-0472">Membrane</keyword>
<organism evidence="2 3">
    <name type="scientific">Lactuca sativa</name>
    <name type="common">Garden lettuce</name>
    <dbReference type="NCBI Taxonomy" id="4236"/>
    <lineage>
        <taxon>Eukaryota</taxon>
        <taxon>Viridiplantae</taxon>
        <taxon>Streptophyta</taxon>
        <taxon>Embryophyta</taxon>
        <taxon>Tracheophyta</taxon>
        <taxon>Spermatophyta</taxon>
        <taxon>Magnoliopsida</taxon>
        <taxon>eudicotyledons</taxon>
        <taxon>Gunneridae</taxon>
        <taxon>Pentapetalae</taxon>
        <taxon>asterids</taxon>
        <taxon>campanulids</taxon>
        <taxon>Asterales</taxon>
        <taxon>Asteraceae</taxon>
        <taxon>Cichorioideae</taxon>
        <taxon>Cichorieae</taxon>
        <taxon>Lactucinae</taxon>
        <taxon>Lactuca</taxon>
    </lineage>
</organism>
<keyword evidence="1" id="KW-0812">Transmembrane</keyword>
<evidence type="ECO:0000313" key="3">
    <source>
        <dbReference type="Proteomes" id="UP000235145"/>
    </source>
</evidence>
<dbReference type="EMBL" id="NBSK02000002">
    <property type="protein sequence ID" value="KAJ0223346.1"/>
    <property type="molecule type" value="Genomic_DNA"/>
</dbReference>
<keyword evidence="3" id="KW-1185">Reference proteome</keyword>
<evidence type="ECO:0000313" key="2">
    <source>
        <dbReference type="EMBL" id="KAJ0223346.1"/>
    </source>
</evidence>
<dbReference type="Proteomes" id="UP000235145">
    <property type="component" value="Unassembled WGS sequence"/>
</dbReference>
<protein>
    <recommendedName>
        <fullName evidence="4">Retrotransposon gag domain-containing protein</fullName>
    </recommendedName>
</protein>
<evidence type="ECO:0008006" key="4">
    <source>
        <dbReference type="Google" id="ProtNLM"/>
    </source>
</evidence>
<evidence type="ECO:0000256" key="1">
    <source>
        <dbReference type="SAM" id="Phobius"/>
    </source>
</evidence>
<reference evidence="2 3" key="1">
    <citation type="journal article" date="2017" name="Nat. Commun.">
        <title>Genome assembly with in vitro proximity ligation data and whole-genome triplication in lettuce.</title>
        <authorList>
            <person name="Reyes-Chin-Wo S."/>
            <person name="Wang Z."/>
            <person name="Yang X."/>
            <person name="Kozik A."/>
            <person name="Arikit S."/>
            <person name="Song C."/>
            <person name="Xia L."/>
            <person name="Froenicke L."/>
            <person name="Lavelle D.O."/>
            <person name="Truco M.J."/>
            <person name="Xia R."/>
            <person name="Zhu S."/>
            <person name="Xu C."/>
            <person name="Xu H."/>
            <person name="Xu X."/>
            <person name="Cox K."/>
            <person name="Korf I."/>
            <person name="Meyers B.C."/>
            <person name="Michelmore R.W."/>
        </authorList>
    </citation>
    <scope>NUCLEOTIDE SEQUENCE [LARGE SCALE GENOMIC DNA]</scope>
    <source>
        <strain evidence="3">cv. Salinas</strain>
        <tissue evidence="2">Seedlings</tissue>
    </source>
</reference>
<accession>A0A9R1WJ24</accession>
<name>A0A9R1WJ24_LACSA</name>
<sequence>MDHAGSGQAHTKYSYGLRHYIQHVGAWLKRLAPNNIHNFSQLEEVFVTNFMQLRKEGESISYYLKWFNKVTLPIPSQDHKPMAGAFMYGLLLGPLSWNFLGKKPTTRQELKERTQQLRNPTYMQQEQTMAKDKHTIFTKAPNTHQHKYTQTESTIQSIQMR</sequence>
<comment type="caution">
    <text evidence="2">The sequence shown here is derived from an EMBL/GenBank/DDBJ whole genome shotgun (WGS) entry which is preliminary data.</text>
</comment>
<feature type="transmembrane region" description="Helical" evidence="1">
    <location>
        <begin position="82"/>
        <end position="100"/>
    </location>
</feature>
<dbReference type="AlphaFoldDB" id="A0A9R1WJ24"/>
<proteinExistence type="predicted"/>